<reference evidence="4 6" key="3">
    <citation type="submission" date="2016-10" db="EMBL/GenBank/DDBJ databases">
        <authorList>
            <person name="Varghese N."/>
            <person name="Submissions S."/>
        </authorList>
    </citation>
    <scope>NUCLEOTIDE SEQUENCE [LARGE SCALE GENOMIC DNA]</scope>
    <source>
        <strain evidence="4 6">ATCC 33218</strain>
    </source>
</reference>
<evidence type="ECO:0000313" key="3">
    <source>
        <dbReference type="EMBL" id="CEG59529.1"/>
    </source>
</evidence>
<gene>
    <name evidence="3" type="ORF">LMI_0163</name>
    <name evidence="4" type="ORF">SAMN02982997_00397</name>
</gene>
<evidence type="ECO:0000313" key="4">
    <source>
        <dbReference type="EMBL" id="SCX92745.1"/>
    </source>
</evidence>
<comment type="similarity">
    <text evidence="1">Belongs to the amidase family.</text>
</comment>
<dbReference type="KEGG" id="tmc:LMI_0163"/>
<dbReference type="AlphaFoldDB" id="A0A098GAL2"/>
<evidence type="ECO:0000313" key="5">
    <source>
        <dbReference type="Proteomes" id="UP000032414"/>
    </source>
</evidence>
<protein>
    <submittedName>
        <fullName evidence="4">Amidase</fullName>
    </submittedName>
    <submittedName>
        <fullName evidence="3">Putative 6-aminohexanoate-cyclic-dimer hydrolase</fullName>
    </submittedName>
</protein>
<dbReference type="PANTHER" id="PTHR11895">
    <property type="entry name" value="TRANSAMIDASE"/>
    <property type="match status" value="1"/>
</dbReference>
<dbReference type="HOGENOM" id="CLU_009600_0_4_6"/>
<dbReference type="PANTHER" id="PTHR11895:SF7">
    <property type="entry name" value="GLUTAMYL-TRNA(GLN) AMIDOTRANSFERASE SUBUNIT A, MITOCHONDRIAL"/>
    <property type="match status" value="1"/>
</dbReference>
<dbReference type="Gene3D" id="3.90.1300.10">
    <property type="entry name" value="Amidase signature (AS) domain"/>
    <property type="match status" value="1"/>
</dbReference>
<dbReference type="PROSITE" id="PS00571">
    <property type="entry name" value="AMIDASES"/>
    <property type="match status" value="1"/>
</dbReference>
<reference evidence="3" key="2">
    <citation type="submission" date="2014-09" db="EMBL/GenBank/DDBJ databases">
        <authorList>
            <person name="GOMEZ-VALERO Laura"/>
        </authorList>
    </citation>
    <scope>NUCLEOTIDE SEQUENCE</scope>
    <source>
        <strain evidence="3">ATCC33218</strain>
    </source>
</reference>
<keyword evidence="6" id="KW-1185">Reference proteome</keyword>
<evidence type="ECO:0000313" key="6">
    <source>
        <dbReference type="Proteomes" id="UP000182998"/>
    </source>
</evidence>
<dbReference type="Proteomes" id="UP000032414">
    <property type="component" value="Chromosome I"/>
</dbReference>
<dbReference type="InterPro" id="IPR000120">
    <property type="entry name" value="Amidase"/>
</dbReference>
<dbReference type="EMBL" id="LN614830">
    <property type="protein sequence ID" value="CEG59529.1"/>
    <property type="molecule type" value="Genomic_DNA"/>
</dbReference>
<dbReference type="SUPFAM" id="SSF75304">
    <property type="entry name" value="Amidase signature (AS) enzymes"/>
    <property type="match status" value="1"/>
</dbReference>
<dbReference type="STRING" id="451.B6N58_00760"/>
<feature type="domain" description="Amidase" evidence="2">
    <location>
        <begin position="29"/>
        <end position="447"/>
    </location>
</feature>
<evidence type="ECO:0000256" key="1">
    <source>
        <dbReference type="ARBA" id="ARBA00009199"/>
    </source>
</evidence>
<dbReference type="InterPro" id="IPR036928">
    <property type="entry name" value="AS_sf"/>
</dbReference>
<dbReference type="EMBL" id="FMVN01000002">
    <property type="protein sequence ID" value="SCX92745.1"/>
    <property type="molecule type" value="Genomic_DNA"/>
</dbReference>
<dbReference type="InterPro" id="IPR023631">
    <property type="entry name" value="Amidase_dom"/>
</dbReference>
<keyword evidence="3" id="KW-0378">Hydrolase</keyword>
<proteinExistence type="inferred from homology"/>
<accession>A0A098GAL2</accession>
<name>A0A098GAL2_LEGMI</name>
<organism evidence="3 5">
    <name type="scientific">Legionella micdadei</name>
    <name type="common">Tatlockia micdadei</name>
    <dbReference type="NCBI Taxonomy" id="451"/>
    <lineage>
        <taxon>Bacteria</taxon>
        <taxon>Pseudomonadati</taxon>
        <taxon>Pseudomonadota</taxon>
        <taxon>Gammaproteobacteria</taxon>
        <taxon>Legionellales</taxon>
        <taxon>Legionellaceae</taxon>
        <taxon>Legionella</taxon>
    </lineage>
</organism>
<dbReference type="Proteomes" id="UP000182998">
    <property type="component" value="Unassembled WGS sequence"/>
</dbReference>
<dbReference type="InterPro" id="IPR020556">
    <property type="entry name" value="Amidase_CS"/>
</dbReference>
<sequence>MLLSEYYKYDAYDLADLIKTKQISPTEALDCAIQRMHEVNPALNAVITDCSEWAYQRIKLMRGDEPFYGVPVLIKDLGFMIKGIPYTAGSRFYASAVSPVTSDFIERLLDFGMLPFAKTNVPELGLSYVTESALHGPCRNPYDLSRTPGGSSGGSAAAVAAGIAPLATGNDGGGSIRIPAACCGLFGFKPTPGLIPTGPLVGEAWSGLATGHVITRTVRDSALLFELFTTPYGKPGQLLNRLSQRQHQHPLTIMLLDGAFPAVPVAKPCIEAMGRAIEVLKSLGHRIVERKVNLDLQAIGESVMLMIAANTCAEIENGEEFLKRKVKKDDLEPVTWEFMLQGKQITASQLIMAKNRVYQLLRPIHELFAQADLILTPALAQLPLPIGSLATDDDFMHYLQKNTEFSPFTSLSNQAGLPAMTMPVMSYDGIPLSVQFVAAKGQDGLLLELAMHLQTEFPDFSQPVIELRSCRDRN</sequence>
<dbReference type="Pfam" id="PF01425">
    <property type="entry name" value="Amidase"/>
    <property type="match status" value="1"/>
</dbReference>
<evidence type="ECO:0000259" key="2">
    <source>
        <dbReference type="Pfam" id="PF01425"/>
    </source>
</evidence>
<reference evidence="5" key="1">
    <citation type="submission" date="2014-09" db="EMBL/GenBank/DDBJ databases">
        <authorList>
            <person name="Gomez-Valero L."/>
        </authorList>
    </citation>
    <scope>NUCLEOTIDE SEQUENCE [LARGE SCALE GENOMIC DNA]</scope>
    <source>
        <strain evidence="5">ATCC33218</strain>
    </source>
</reference>
<dbReference type="PATRIC" id="fig|451.8.peg.683"/>
<dbReference type="GO" id="GO:0016787">
    <property type="term" value="F:hydrolase activity"/>
    <property type="evidence" value="ECO:0007669"/>
    <property type="project" value="UniProtKB-KW"/>
</dbReference>
<dbReference type="RefSeq" id="WP_045098100.1">
    <property type="nucleotide sequence ID" value="NZ_CP020614.1"/>
</dbReference>
<dbReference type="OrthoDB" id="8872210at2"/>